<proteinExistence type="predicted"/>
<feature type="chain" id="PRO_5002635291" evidence="1">
    <location>
        <begin position="20"/>
        <end position="117"/>
    </location>
</feature>
<dbReference type="RefSeq" id="WP_011765484.1">
    <property type="nucleotide sequence ID" value="NC_008702.1"/>
</dbReference>
<dbReference type="PANTHER" id="PTHR34606">
    <property type="entry name" value="BON DOMAIN-CONTAINING PROTEIN"/>
    <property type="match status" value="1"/>
</dbReference>
<dbReference type="Pfam" id="PF04972">
    <property type="entry name" value="BON"/>
    <property type="match status" value="1"/>
</dbReference>
<name>A1K6B3_AZOSB</name>
<organism evidence="3 4">
    <name type="scientific">Azoarcus sp. (strain BH72)</name>
    <dbReference type="NCBI Taxonomy" id="418699"/>
    <lineage>
        <taxon>Bacteria</taxon>
        <taxon>Pseudomonadati</taxon>
        <taxon>Pseudomonadota</taxon>
        <taxon>Betaproteobacteria</taxon>
        <taxon>Rhodocyclales</taxon>
        <taxon>Zoogloeaceae</taxon>
        <taxon>Azoarcus</taxon>
    </lineage>
</organism>
<reference evidence="3 4" key="1">
    <citation type="journal article" date="2006" name="Nat. Biotechnol.">
        <title>Complete genome of the mutualistic, N2-fixing grass endophyte Azoarcus sp. strain BH72.</title>
        <authorList>
            <person name="Krause A."/>
            <person name="Ramakumar A."/>
            <person name="Bartels D."/>
            <person name="Battistoni F."/>
            <person name="Bekel T."/>
            <person name="Boch J."/>
            <person name="Boehm M."/>
            <person name="Friedrich F."/>
            <person name="Hurek T."/>
            <person name="Krause L."/>
            <person name="Linke B."/>
            <person name="McHardy A.C."/>
            <person name="Sarkar A."/>
            <person name="Schneiker S."/>
            <person name="Syed A.A."/>
            <person name="Thauer R."/>
            <person name="Vorhoelter F.-J."/>
            <person name="Weidner S."/>
            <person name="Puehler A."/>
            <person name="Reinhold-Hurek B."/>
            <person name="Kaiser O."/>
            <person name="Goesmann A."/>
        </authorList>
    </citation>
    <scope>NUCLEOTIDE SEQUENCE [LARGE SCALE GENOMIC DNA]</scope>
    <source>
        <strain evidence="3 4">BH72</strain>
    </source>
</reference>
<dbReference type="KEGG" id="aoa:dqs_1901"/>
<accession>A1K6B3</accession>
<sequence>MKPTRIPLALACAATLVLAACGEPSGVERGVTTAAENGGSPLTVRADDAALKARVNAALAADEKVEAKAITVTVNRGEVKLDGVVPADQITRADAIARDISGVQVVINALRPAQPSS</sequence>
<dbReference type="PANTHER" id="PTHR34606:SF15">
    <property type="entry name" value="BON DOMAIN-CONTAINING PROTEIN"/>
    <property type="match status" value="1"/>
</dbReference>
<dbReference type="HOGENOM" id="CLU_2079921_0_0_4"/>
<dbReference type="OrthoDB" id="9099676at2"/>
<evidence type="ECO:0000259" key="2">
    <source>
        <dbReference type="PROSITE" id="PS50914"/>
    </source>
</evidence>
<evidence type="ECO:0000313" key="3">
    <source>
        <dbReference type="EMBL" id="CAL94368.1"/>
    </source>
</evidence>
<keyword evidence="4" id="KW-1185">Reference proteome</keyword>
<dbReference type="eggNOG" id="COG2823">
    <property type="taxonomic scope" value="Bacteria"/>
</dbReference>
<gene>
    <name evidence="3" type="ordered locus">azo1751</name>
</gene>
<dbReference type="PROSITE" id="PS51257">
    <property type="entry name" value="PROKAR_LIPOPROTEIN"/>
    <property type="match status" value="1"/>
</dbReference>
<keyword evidence="1" id="KW-0732">Signal</keyword>
<dbReference type="KEGG" id="azo:azo1751"/>
<feature type="domain" description="BON" evidence="2">
    <location>
        <begin position="47"/>
        <end position="114"/>
    </location>
</feature>
<evidence type="ECO:0000313" key="4">
    <source>
        <dbReference type="Proteomes" id="UP000002588"/>
    </source>
</evidence>
<dbReference type="InterPro" id="IPR051686">
    <property type="entry name" value="Lipoprotein_DolP"/>
</dbReference>
<protein>
    <submittedName>
        <fullName evidence="3">Conserved hypothetical secreted protein</fullName>
    </submittedName>
</protein>
<dbReference type="STRING" id="62928.azo1751"/>
<dbReference type="Proteomes" id="UP000002588">
    <property type="component" value="Chromosome"/>
</dbReference>
<feature type="signal peptide" evidence="1">
    <location>
        <begin position="1"/>
        <end position="19"/>
    </location>
</feature>
<dbReference type="PROSITE" id="PS50914">
    <property type="entry name" value="BON"/>
    <property type="match status" value="1"/>
</dbReference>
<dbReference type="AlphaFoldDB" id="A1K6B3"/>
<evidence type="ECO:0000256" key="1">
    <source>
        <dbReference type="SAM" id="SignalP"/>
    </source>
</evidence>
<dbReference type="InterPro" id="IPR007055">
    <property type="entry name" value="BON_dom"/>
</dbReference>
<dbReference type="EMBL" id="AM406670">
    <property type="protein sequence ID" value="CAL94368.1"/>
    <property type="molecule type" value="Genomic_DNA"/>
</dbReference>
<dbReference type="Gene3D" id="3.30.1340.30">
    <property type="match status" value="1"/>
</dbReference>